<dbReference type="InterPro" id="IPR041577">
    <property type="entry name" value="RT_RNaseH_2"/>
</dbReference>
<proteinExistence type="predicted"/>
<reference evidence="2" key="1">
    <citation type="journal article" date="2019" name="bioRxiv">
        <title>The Genome of the Zebra Mussel, Dreissena polymorpha: A Resource for Invasive Species Research.</title>
        <authorList>
            <person name="McCartney M.A."/>
            <person name="Auch B."/>
            <person name="Kono T."/>
            <person name="Mallez S."/>
            <person name="Zhang Y."/>
            <person name="Obille A."/>
            <person name="Becker A."/>
            <person name="Abrahante J.E."/>
            <person name="Garbe J."/>
            <person name="Badalamenti J.P."/>
            <person name="Herman A."/>
            <person name="Mangelson H."/>
            <person name="Liachko I."/>
            <person name="Sullivan S."/>
            <person name="Sone E.D."/>
            <person name="Koren S."/>
            <person name="Silverstein K.A.T."/>
            <person name="Beckman K.B."/>
            <person name="Gohl D.M."/>
        </authorList>
    </citation>
    <scope>NUCLEOTIDE SEQUENCE</scope>
    <source>
        <strain evidence="2">Duluth1</strain>
        <tissue evidence="2">Whole animal</tissue>
    </source>
</reference>
<dbReference type="AlphaFoldDB" id="A0A9D4S137"/>
<dbReference type="Proteomes" id="UP000828390">
    <property type="component" value="Unassembled WGS sequence"/>
</dbReference>
<evidence type="ECO:0000313" key="2">
    <source>
        <dbReference type="EMBL" id="KAH3886590.1"/>
    </source>
</evidence>
<keyword evidence="3" id="KW-1185">Reference proteome</keyword>
<accession>A0A9D4S137</accession>
<sequence length="53" mass="5660">MEAGRAFNVGDEQESAFVDLKTVLTGKEVMSYPQDDGIFIVDTDASNFAIGGC</sequence>
<dbReference type="SUPFAM" id="SSF56672">
    <property type="entry name" value="DNA/RNA polymerases"/>
    <property type="match status" value="1"/>
</dbReference>
<evidence type="ECO:0000313" key="3">
    <source>
        <dbReference type="Proteomes" id="UP000828390"/>
    </source>
</evidence>
<dbReference type="InterPro" id="IPR043502">
    <property type="entry name" value="DNA/RNA_pol_sf"/>
</dbReference>
<dbReference type="EMBL" id="JAIWYP010000001">
    <property type="protein sequence ID" value="KAH3886590.1"/>
    <property type="molecule type" value="Genomic_DNA"/>
</dbReference>
<comment type="caution">
    <text evidence="2">The sequence shown here is derived from an EMBL/GenBank/DDBJ whole genome shotgun (WGS) entry which is preliminary data.</text>
</comment>
<gene>
    <name evidence="2" type="ORF">DPMN_010601</name>
</gene>
<organism evidence="2 3">
    <name type="scientific">Dreissena polymorpha</name>
    <name type="common">Zebra mussel</name>
    <name type="synonym">Mytilus polymorpha</name>
    <dbReference type="NCBI Taxonomy" id="45954"/>
    <lineage>
        <taxon>Eukaryota</taxon>
        <taxon>Metazoa</taxon>
        <taxon>Spiralia</taxon>
        <taxon>Lophotrochozoa</taxon>
        <taxon>Mollusca</taxon>
        <taxon>Bivalvia</taxon>
        <taxon>Autobranchia</taxon>
        <taxon>Heteroconchia</taxon>
        <taxon>Euheterodonta</taxon>
        <taxon>Imparidentia</taxon>
        <taxon>Neoheterodontei</taxon>
        <taxon>Myida</taxon>
        <taxon>Dreissenoidea</taxon>
        <taxon>Dreissenidae</taxon>
        <taxon>Dreissena</taxon>
    </lineage>
</organism>
<name>A0A9D4S137_DREPO</name>
<evidence type="ECO:0000259" key="1">
    <source>
        <dbReference type="Pfam" id="PF17919"/>
    </source>
</evidence>
<dbReference type="Pfam" id="PF17919">
    <property type="entry name" value="RT_RNaseH_2"/>
    <property type="match status" value="1"/>
</dbReference>
<reference evidence="2" key="2">
    <citation type="submission" date="2020-11" db="EMBL/GenBank/DDBJ databases">
        <authorList>
            <person name="McCartney M.A."/>
            <person name="Auch B."/>
            <person name="Kono T."/>
            <person name="Mallez S."/>
            <person name="Becker A."/>
            <person name="Gohl D.M."/>
            <person name="Silverstein K.A.T."/>
            <person name="Koren S."/>
            <person name="Bechman K.B."/>
            <person name="Herman A."/>
            <person name="Abrahante J.E."/>
            <person name="Garbe J."/>
        </authorList>
    </citation>
    <scope>NUCLEOTIDE SEQUENCE</scope>
    <source>
        <strain evidence="2">Duluth1</strain>
        <tissue evidence="2">Whole animal</tissue>
    </source>
</reference>
<feature type="domain" description="Reverse transcriptase/retrotransposon-derived protein RNase H-like" evidence="1">
    <location>
        <begin position="10"/>
        <end position="53"/>
    </location>
</feature>
<protein>
    <recommendedName>
        <fullName evidence="1">Reverse transcriptase/retrotransposon-derived protein RNase H-like domain-containing protein</fullName>
    </recommendedName>
</protein>